<evidence type="ECO:0000256" key="1">
    <source>
        <dbReference type="SAM" id="MobiDB-lite"/>
    </source>
</evidence>
<gene>
    <name evidence="3" type="ORF">Nepgr_009026</name>
</gene>
<dbReference type="InterPro" id="IPR040277">
    <property type="entry name" value="Os04g0629400-like"/>
</dbReference>
<sequence length="125" mass="12953">MCYVGKATKIFIFIVTVVAVITLVLGFGLLRRGIKKFHKCADPSCRSSPIELPKPNASSNPNLNPNPNPSPGTNNYPPPTANTNPNPPPSSNPYPPPPPAVTTAAPPTDSPPSTALGSSPGPVYA</sequence>
<evidence type="ECO:0000313" key="3">
    <source>
        <dbReference type="EMBL" id="GMH07186.1"/>
    </source>
</evidence>
<name>A0AAD3XK16_NEPGR</name>
<dbReference type="Proteomes" id="UP001279734">
    <property type="component" value="Unassembled WGS sequence"/>
</dbReference>
<proteinExistence type="predicted"/>
<feature type="compositionally biased region" description="Pro residues" evidence="1">
    <location>
        <begin position="64"/>
        <end position="100"/>
    </location>
</feature>
<evidence type="ECO:0000313" key="4">
    <source>
        <dbReference type="Proteomes" id="UP001279734"/>
    </source>
</evidence>
<dbReference type="EMBL" id="BSYO01000007">
    <property type="protein sequence ID" value="GMH07186.1"/>
    <property type="molecule type" value="Genomic_DNA"/>
</dbReference>
<reference evidence="3" key="1">
    <citation type="submission" date="2023-05" db="EMBL/GenBank/DDBJ databases">
        <title>Nepenthes gracilis genome sequencing.</title>
        <authorList>
            <person name="Fukushima K."/>
        </authorList>
    </citation>
    <scope>NUCLEOTIDE SEQUENCE</scope>
    <source>
        <strain evidence="3">SING2019-196</strain>
    </source>
</reference>
<keyword evidence="4" id="KW-1185">Reference proteome</keyword>
<keyword evidence="2" id="KW-1133">Transmembrane helix</keyword>
<comment type="caution">
    <text evidence="3">The sequence shown here is derived from an EMBL/GenBank/DDBJ whole genome shotgun (WGS) entry which is preliminary data.</text>
</comment>
<organism evidence="3 4">
    <name type="scientific">Nepenthes gracilis</name>
    <name type="common">Slender pitcher plant</name>
    <dbReference type="NCBI Taxonomy" id="150966"/>
    <lineage>
        <taxon>Eukaryota</taxon>
        <taxon>Viridiplantae</taxon>
        <taxon>Streptophyta</taxon>
        <taxon>Embryophyta</taxon>
        <taxon>Tracheophyta</taxon>
        <taxon>Spermatophyta</taxon>
        <taxon>Magnoliopsida</taxon>
        <taxon>eudicotyledons</taxon>
        <taxon>Gunneridae</taxon>
        <taxon>Pentapetalae</taxon>
        <taxon>Caryophyllales</taxon>
        <taxon>Nepenthaceae</taxon>
        <taxon>Nepenthes</taxon>
    </lineage>
</organism>
<evidence type="ECO:0000256" key="2">
    <source>
        <dbReference type="SAM" id="Phobius"/>
    </source>
</evidence>
<keyword evidence="2" id="KW-0812">Transmembrane</keyword>
<protein>
    <submittedName>
        <fullName evidence="3">Uncharacterized protein</fullName>
    </submittedName>
</protein>
<feature type="transmembrane region" description="Helical" evidence="2">
    <location>
        <begin position="12"/>
        <end position="30"/>
    </location>
</feature>
<keyword evidence="2" id="KW-0472">Membrane</keyword>
<dbReference type="AlphaFoldDB" id="A0AAD3XK16"/>
<feature type="region of interest" description="Disordered" evidence="1">
    <location>
        <begin position="41"/>
        <end position="125"/>
    </location>
</feature>
<dbReference type="PANTHER" id="PTHR36036">
    <property type="entry name" value="PROLINE-RICH FAMILY PROTEIN"/>
    <property type="match status" value="1"/>
</dbReference>
<dbReference type="PANTHER" id="PTHR36036:SF1">
    <property type="entry name" value="PROLINE-RICH FAMILY PROTEIN"/>
    <property type="match status" value="1"/>
</dbReference>
<feature type="compositionally biased region" description="Low complexity" evidence="1">
    <location>
        <begin position="101"/>
        <end position="115"/>
    </location>
</feature>
<accession>A0AAD3XK16</accession>
<feature type="compositionally biased region" description="Low complexity" evidence="1">
    <location>
        <begin position="53"/>
        <end position="63"/>
    </location>
</feature>